<dbReference type="PROSITE" id="PS50297">
    <property type="entry name" value="ANK_REP_REGION"/>
    <property type="match status" value="4"/>
</dbReference>
<dbReference type="RefSeq" id="XP_056785726.1">
    <property type="nucleotide sequence ID" value="XM_056939004.1"/>
</dbReference>
<keyword evidence="1" id="KW-0040">ANK repeat</keyword>
<dbReference type="AlphaFoldDB" id="A0A9W9WKL0"/>
<evidence type="ECO:0000256" key="1">
    <source>
        <dbReference type="PROSITE-ProRule" id="PRU00023"/>
    </source>
</evidence>
<dbReference type="PROSITE" id="PS50181">
    <property type="entry name" value="FBOX"/>
    <property type="match status" value="1"/>
</dbReference>
<feature type="repeat" description="ANK" evidence="1">
    <location>
        <begin position="195"/>
        <end position="227"/>
    </location>
</feature>
<organism evidence="3 4">
    <name type="scientific">Penicillium diatomitis</name>
    <dbReference type="NCBI Taxonomy" id="2819901"/>
    <lineage>
        <taxon>Eukaryota</taxon>
        <taxon>Fungi</taxon>
        <taxon>Dikarya</taxon>
        <taxon>Ascomycota</taxon>
        <taxon>Pezizomycotina</taxon>
        <taxon>Eurotiomycetes</taxon>
        <taxon>Eurotiomycetidae</taxon>
        <taxon>Eurotiales</taxon>
        <taxon>Aspergillaceae</taxon>
        <taxon>Penicillium</taxon>
    </lineage>
</organism>
<dbReference type="SUPFAM" id="SSF48403">
    <property type="entry name" value="Ankyrin repeat"/>
    <property type="match status" value="2"/>
</dbReference>
<sequence>MSLSTLPAEIILSIATYLDDEWSINALHQANKRFYCLLQDFLYQHNVVHSNATALEWSARNGCVEAGRNALKAGELSDQHYSSAFAYAALAGHAPLLRFELFDDDDDDAWESDMDADDDEDDLQGLMLCDAAVLLAAFKGNSDVVDIILEYGDSRGLPFPNKQGSPLHVAARQGHLDIVRSILERGGPLEILDASGMTPLSRAASAGRNEVVQFLIEQGAATNYPEKVTRTPLFRAAYGGHTETVELLLSQGAETSAWDDWSTVLLLVEMAFMKHFATAETLKTAVNLQRILAAGDPNDIEPGPLLMVAAACGWKDYVQLLLGRGVPPEIPDSFGWWTPVNWRKLSENRVGSSALAVAAGNGRLDIVKLLIAEYPEIVRSSPDDTSVTGLMWAVTDGYADIVKLLLDAGADPNTKGCLYEGPVVLSSVKWPEIMGMLLDAGAATSHLSGNRNIYMKSICGGHVDALKVLEEKNVPWGWQPGYPVSSASRGGCAMVEYILSRFVVPPEESDLERVYLCALRSADVEMVDYLYRRGLILNPHAIATDWGTGKRLRHPLDLIRSPDGDMHKVAAMMDTLIAKGMPLESVASSLCSDPEVYRLRSAEMVQQLNMLVDRGVTFNLHDESDAWTDIMKLAIVWRSPKIVHLLCQG</sequence>
<accession>A0A9W9WKL0</accession>
<name>A0A9W9WKL0_9EURO</name>
<dbReference type="PRINTS" id="PR01415">
    <property type="entry name" value="ANKYRIN"/>
</dbReference>
<keyword evidence="4" id="KW-1185">Reference proteome</keyword>
<dbReference type="SMART" id="SM00248">
    <property type="entry name" value="ANK"/>
    <property type="match status" value="8"/>
</dbReference>
<protein>
    <recommendedName>
        <fullName evidence="2">F-box domain-containing protein</fullName>
    </recommendedName>
</protein>
<feature type="repeat" description="ANK" evidence="1">
    <location>
        <begin position="228"/>
        <end position="260"/>
    </location>
</feature>
<reference evidence="3" key="2">
    <citation type="journal article" date="2023" name="IMA Fungus">
        <title>Comparative genomic study of the Penicillium genus elucidates a diverse pangenome and 15 lateral gene transfer events.</title>
        <authorList>
            <person name="Petersen C."/>
            <person name="Sorensen T."/>
            <person name="Nielsen M.R."/>
            <person name="Sondergaard T.E."/>
            <person name="Sorensen J.L."/>
            <person name="Fitzpatrick D.A."/>
            <person name="Frisvad J.C."/>
            <person name="Nielsen K.L."/>
        </authorList>
    </citation>
    <scope>NUCLEOTIDE SEQUENCE</scope>
    <source>
        <strain evidence="3">IBT 30728</strain>
    </source>
</reference>
<dbReference type="PANTHER" id="PTHR44207:SF2">
    <property type="entry name" value="REPEAT PROTEIN, PUTATIVE-RELATED"/>
    <property type="match status" value="1"/>
</dbReference>
<dbReference type="InterPro" id="IPR002110">
    <property type="entry name" value="Ankyrin_rpt"/>
</dbReference>
<dbReference type="GeneID" id="81629254"/>
<gene>
    <name evidence="3" type="ORF">N7539_009409</name>
</gene>
<dbReference type="Proteomes" id="UP001148312">
    <property type="component" value="Unassembled WGS sequence"/>
</dbReference>
<comment type="caution">
    <text evidence="3">The sequence shown here is derived from an EMBL/GenBank/DDBJ whole genome shotgun (WGS) entry which is preliminary data.</text>
</comment>
<dbReference type="Pfam" id="PF12796">
    <property type="entry name" value="Ank_2"/>
    <property type="match status" value="2"/>
</dbReference>
<feature type="domain" description="F-box" evidence="2">
    <location>
        <begin position="1"/>
        <end position="46"/>
    </location>
</feature>
<dbReference type="PANTHER" id="PTHR44207">
    <property type="entry name" value="SURFACE ANTIGEN BSPA-LIKE-RELATED"/>
    <property type="match status" value="1"/>
</dbReference>
<reference evidence="3" key="1">
    <citation type="submission" date="2022-12" db="EMBL/GenBank/DDBJ databases">
        <authorList>
            <person name="Petersen C."/>
        </authorList>
    </citation>
    <scope>NUCLEOTIDE SEQUENCE</scope>
    <source>
        <strain evidence="3">IBT 30728</strain>
    </source>
</reference>
<evidence type="ECO:0000313" key="3">
    <source>
        <dbReference type="EMBL" id="KAJ5466680.1"/>
    </source>
</evidence>
<feature type="repeat" description="ANK" evidence="1">
    <location>
        <begin position="385"/>
        <end position="417"/>
    </location>
</feature>
<dbReference type="Gene3D" id="1.25.40.20">
    <property type="entry name" value="Ankyrin repeat-containing domain"/>
    <property type="match status" value="2"/>
</dbReference>
<dbReference type="PROSITE" id="PS50088">
    <property type="entry name" value="ANK_REPEAT"/>
    <property type="match status" value="4"/>
</dbReference>
<feature type="repeat" description="ANK" evidence="1">
    <location>
        <begin position="162"/>
        <end position="194"/>
    </location>
</feature>
<dbReference type="EMBL" id="JAPWDQ010000018">
    <property type="protein sequence ID" value="KAJ5466680.1"/>
    <property type="molecule type" value="Genomic_DNA"/>
</dbReference>
<dbReference type="InterPro" id="IPR036770">
    <property type="entry name" value="Ankyrin_rpt-contain_sf"/>
</dbReference>
<evidence type="ECO:0000259" key="2">
    <source>
        <dbReference type="PROSITE" id="PS50181"/>
    </source>
</evidence>
<proteinExistence type="predicted"/>
<evidence type="ECO:0000313" key="4">
    <source>
        <dbReference type="Proteomes" id="UP001148312"/>
    </source>
</evidence>
<dbReference type="InterPro" id="IPR001810">
    <property type="entry name" value="F-box_dom"/>
</dbReference>